<keyword evidence="6 14" id="KW-0597">Phosphoprotein</keyword>
<dbReference type="SMART" id="SM00387">
    <property type="entry name" value="HATPase_c"/>
    <property type="match status" value="1"/>
</dbReference>
<dbReference type="Pfam" id="PF00989">
    <property type="entry name" value="PAS"/>
    <property type="match status" value="1"/>
</dbReference>
<dbReference type="SUPFAM" id="SSF47384">
    <property type="entry name" value="Homodimeric domain of signal transducing histidine kinase"/>
    <property type="match status" value="1"/>
</dbReference>
<dbReference type="InterPro" id="IPR036097">
    <property type="entry name" value="HisK_dim/P_sf"/>
</dbReference>
<dbReference type="Gene3D" id="3.30.450.20">
    <property type="entry name" value="PAS domain"/>
    <property type="match status" value="1"/>
</dbReference>
<keyword evidence="12" id="KW-0902">Two-component regulatory system</keyword>
<evidence type="ECO:0000256" key="5">
    <source>
        <dbReference type="ARBA" id="ARBA00022519"/>
    </source>
</evidence>
<evidence type="ECO:0000256" key="2">
    <source>
        <dbReference type="ARBA" id="ARBA00004429"/>
    </source>
</evidence>
<comment type="catalytic activity">
    <reaction evidence="1">
        <text>ATP + protein L-histidine = ADP + protein N-phospho-L-histidine.</text>
        <dbReference type="EC" id="2.7.13.3"/>
    </reaction>
</comment>
<dbReference type="InterPro" id="IPR035965">
    <property type="entry name" value="PAS-like_dom_sf"/>
</dbReference>
<accession>U3AH75</accession>
<evidence type="ECO:0000256" key="15">
    <source>
        <dbReference type="SAM" id="Phobius"/>
    </source>
</evidence>
<keyword evidence="10" id="KW-0547">Nucleotide-binding</keyword>
<evidence type="ECO:0000256" key="4">
    <source>
        <dbReference type="ARBA" id="ARBA00022475"/>
    </source>
</evidence>
<reference evidence="20" key="1">
    <citation type="journal article" date="2013" name="Genome Announc.">
        <title>Draft Genome Sequence of Loktanella cinnabarina LL-001T, Isolated from Deep-Sea Floor Sediment.</title>
        <authorList>
            <person name="Nishi S."/>
            <person name="Tsubouchi T."/>
            <person name="Takaki Y."/>
            <person name="Koyanagi R."/>
            <person name="Satoh N."/>
            <person name="Maruyama T."/>
            <person name="Hatada Y."/>
        </authorList>
    </citation>
    <scope>NUCLEOTIDE SEQUENCE [LARGE SCALE GENOMIC DNA]</scope>
    <source>
        <strain evidence="20">LL-001</strain>
    </source>
</reference>
<dbReference type="SMART" id="SM00448">
    <property type="entry name" value="REC"/>
    <property type="match status" value="1"/>
</dbReference>
<dbReference type="InterPro" id="IPR011006">
    <property type="entry name" value="CheY-like_superfamily"/>
</dbReference>
<evidence type="ECO:0000259" key="16">
    <source>
        <dbReference type="PROSITE" id="PS50109"/>
    </source>
</evidence>
<dbReference type="NCBIfam" id="TIGR00229">
    <property type="entry name" value="sensory_box"/>
    <property type="match status" value="1"/>
</dbReference>
<keyword evidence="13 15" id="KW-0472">Membrane</keyword>
<feature type="domain" description="Response regulatory" evidence="17">
    <location>
        <begin position="593"/>
        <end position="710"/>
    </location>
</feature>
<dbReference type="Proteomes" id="UP000016566">
    <property type="component" value="Unassembled WGS sequence"/>
</dbReference>
<dbReference type="Pfam" id="PF00072">
    <property type="entry name" value="Response_reg"/>
    <property type="match status" value="1"/>
</dbReference>
<dbReference type="RefSeq" id="WP_021692257.1">
    <property type="nucleotide sequence ID" value="NZ_BATB01000001.1"/>
</dbReference>
<comment type="caution">
    <text evidence="20">The sequence shown here is derived from an EMBL/GenBank/DDBJ whole genome shotgun (WGS) entry which is preliminary data.</text>
</comment>
<evidence type="ECO:0000313" key="21">
    <source>
        <dbReference type="Proteomes" id="UP000016566"/>
    </source>
</evidence>
<dbReference type="AlphaFoldDB" id="U3AH75"/>
<keyword evidence="9" id="KW-0418">Kinase</keyword>
<dbReference type="EMBL" id="BATB01000001">
    <property type="protein sequence ID" value="GAD54148.1"/>
    <property type="molecule type" value="Genomic_DNA"/>
</dbReference>
<evidence type="ECO:0000256" key="10">
    <source>
        <dbReference type="ARBA" id="ARBA00022840"/>
    </source>
</evidence>
<gene>
    <name evidence="20" type="ORF">MBELCI_0200</name>
</gene>
<dbReference type="InterPro" id="IPR000014">
    <property type="entry name" value="PAS"/>
</dbReference>
<dbReference type="SUPFAM" id="SSF47226">
    <property type="entry name" value="Histidine-containing phosphotransfer domain, HPT domain"/>
    <property type="match status" value="1"/>
</dbReference>
<feature type="domain" description="PAS" evidence="18">
    <location>
        <begin position="206"/>
        <end position="277"/>
    </location>
</feature>
<feature type="modified residue" description="4-aspartylphosphate" evidence="14">
    <location>
        <position position="642"/>
    </location>
</feature>
<dbReference type="Gene3D" id="3.40.50.2300">
    <property type="match status" value="1"/>
</dbReference>
<dbReference type="SMART" id="SM00388">
    <property type="entry name" value="HisKA"/>
    <property type="match status" value="1"/>
</dbReference>
<keyword evidence="10" id="KW-0067">ATP-binding</keyword>
<dbReference type="InterPro" id="IPR036641">
    <property type="entry name" value="HPT_dom_sf"/>
</dbReference>
<dbReference type="SUPFAM" id="SSF55785">
    <property type="entry name" value="PYP-like sensor domain (PAS domain)"/>
    <property type="match status" value="1"/>
</dbReference>
<evidence type="ECO:0000259" key="19">
    <source>
        <dbReference type="PROSITE" id="PS50113"/>
    </source>
</evidence>
<comment type="subcellular location">
    <subcellularLocation>
        <location evidence="2">Cell inner membrane</location>
        <topology evidence="2">Multi-pass membrane protein</topology>
    </subcellularLocation>
</comment>
<dbReference type="CDD" id="cd16922">
    <property type="entry name" value="HATPase_EvgS-ArcB-TorS-like"/>
    <property type="match status" value="1"/>
</dbReference>
<dbReference type="STRING" id="1337093.MBELCI_0200"/>
<evidence type="ECO:0000256" key="12">
    <source>
        <dbReference type="ARBA" id="ARBA00023012"/>
    </source>
</evidence>
<dbReference type="PROSITE" id="PS50110">
    <property type="entry name" value="RESPONSE_REGULATORY"/>
    <property type="match status" value="1"/>
</dbReference>
<dbReference type="PANTHER" id="PTHR43047">
    <property type="entry name" value="TWO-COMPONENT HISTIDINE PROTEIN KINASE"/>
    <property type="match status" value="1"/>
</dbReference>
<dbReference type="PROSITE" id="PS50109">
    <property type="entry name" value="HIS_KIN"/>
    <property type="match status" value="1"/>
</dbReference>
<dbReference type="InterPro" id="IPR036890">
    <property type="entry name" value="HATPase_C_sf"/>
</dbReference>
<dbReference type="Pfam" id="PF00512">
    <property type="entry name" value="HisKA"/>
    <property type="match status" value="1"/>
</dbReference>
<evidence type="ECO:0000259" key="18">
    <source>
        <dbReference type="PROSITE" id="PS50112"/>
    </source>
</evidence>
<dbReference type="Pfam" id="PF01627">
    <property type="entry name" value="Hpt"/>
    <property type="match status" value="1"/>
</dbReference>
<evidence type="ECO:0000256" key="9">
    <source>
        <dbReference type="ARBA" id="ARBA00022777"/>
    </source>
</evidence>
<dbReference type="Pfam" id="PF02518">
    <property type="entry name" value="HATPase_c"/>
    <property type="match status" value="1"/>
</dbReference>
<dbReference type="InterPro" id="IPR008207">
    <property type="entry name" value="Sig_transdc_His_kin_Hpt_dom"/>
</dbReference>
<dbReference type="InterPro" id="IPR013767">
    <property type="entry name" value="PAS_fold"/>
</dbReference>
<evidence type="ECO:0000313" key="20">
    <source>
        <dbReference type="EMBL" id="GAD54148.1"/>
    </source>
</evidence>
<dbReference type="Gene3D" id="3.30.565.10">
    <property type="entry name" value="Histidine kinase-like ATPase, C-terminal domain"/>
    <property type="match status" value="1"/>
</dbReference>
<evidence type="ECO:0000259" key="17">
    <source>
        <dbReference type="PROSITE" id="PS50110"/>
    </source>
</evidence>
<dbReference type="CDD" id="cd00082">
    <property type="entry name" value="HisKA"/>
    <property type="match status" value="1"/>
</dbReference>
<dbReference type="eggNOG" id="COG2205">
    <property type="taxonomic scope" value="Bacteria"/>
</dbReference>
<dbReference type="InterPro" id="IPR004358">
    <property type="entry name" value="Sig_transdc_His_kin-like_C"/>
</dbReference>
<dbReference type="InterPro" id="IPR003661">
    <property type="entry name" value="HisK_dim/P_dom"/>
</dbReference>
<proteinExistence type="predicted"/>
<dbReference type="SUPFAM" id="SSF52172">
    <property type="entry name" value="CheY-like"/>
    <property type="match status" value="1"/>
</dbReference>
<sequence>MNARTGLGVAAAIVLTAVLSLGWMLGRQIRELEGAGIDNTQWTLAQLELETAIFARDVIGVAQEAQENADRLRLRFEILISRLGLVRSGKIGRSLVEYPGVPALLEQIDDYVARVDALFAQELSEADLVRIYRETLAVQPMMRELSLDGLDILAEIAEVYRHRVRQQAELTALSGGLLLILLGALLRLIDVQRRRVLERDRVLSRTAERLNSVIGSSLDAIVLADHDGIITDFNPAAEEIFGWRKEEIQGSSVIDTIVPIARRENFAQRIKDFLRTGQGELIGAGRVELAARRRDGEVFPIEAVLTSVEGPKGPVFIGYLRDITDLKAAQARLIAARDTAERADRAKSRFLSVMSHEMRTPLNGIMGVLDLLETSSLAPEQRRQIGVALASAEILLQLVNESLDITRIETGEETIEAQPFAPGPMLQRLLSVLRPLAAEKDLPLDLEAEEADLGLWYEGDPNRVAQIITNLIGNAIKFTEQGLIEVTLGLEPDRIEIAVRDTGIGIASEDIERVFAEFVTRARPEGRQGRSDGLGLAISRRLARLMGGDITVCSTLGRGSTFQLTLPLHRVPPPLEMPVPELIAPASGAARLSVLVIEDNAVNRMVLRGMLHQFGHEVTEAQNGAKGLERLREQRYDVVLMDFEMPVMGGIDATREIRDGLPADRQSPIIGLTAHGSAEARAAGLAAGMNEVYAKPLRLPVLRRLLAAFETVPTAATPDIASAPPAEFVIEAATSSSAQAALFDIDDFDDMAEMLGAEHLVRALDAFEADWRDCLPRLTGDKPAEEGVVAVAHKLRGGAAMLGLTGPVETLGEMETRAPTLYSNEEVAVLRLQIERSIAAARQRVETLEPSGAEA</sequence>
<dbReference type="SMART" id="SM00091">
    <property type="entry name" value="PAS"/>
    <property type="match status" value="1"/>
</dbReference>
<evidence type="ECO:0000256" key="14">
    <source>
        <dbReference type="PROSITE-ProRule" id="PRU00169"/>
    </source>
</evidence>
<dbReference type="Gene3D" id="1.20.120.160">
    <property type="entry name" value="HPT domain"/>
    <property type="match status" value="1"/>
</dbReference>
<evidence type="ECO:0000256" key="13">
    <source>
        <dbReference type="ARBA" id="ARBA00023136"/>
    </source>
</evidence>
<evidence type="ECO:0000256" key="8">
    <source>
        <dbReference type="ARBA" id="ARBA00022692"/>
    </source>
</evidence>
<dbReference type="CDD" id="cd00130">
    <property type="entry name" value="PAS"/>
    <property type="match status" value="1"/>
</dbReference>
<evidence type="ECO:0000256" key="1">
    <source>
        <dbReference type="ARBA" id="ARBA00000085"/>
    </source>
</evidence>
<dbReference type="InterPro" id="IPR000700">
    <property type="entry name" value="PAS-assoc_C"/>
</dbReference>
<dbReference type="GO" id="GO:0006355">
    <property type="term" value="P:regulation of DNA-templated transcription"/>
    <property type="evidence" value="ECO:0007669"/>
    <property type="project" value="InterPro"/>
</dbReference>
<evidence type="ECO:0000256" key="7">
    <source>
        <dbReference type="ARBA" id="ARBA00022679"/>
    </source>
</evidence>
<feature type="transmembrane region" description="Helical" evidence="15">
    <location>
        <begin position="6"/>
        <end position="25"/>
    </location>
</feature>
<evidence type="ECO:0000256" key="6">
    <source>
        <dbReference type="ARBA" id="ARBA00022553"/>
    </source>
</evidence>
<keyword evidence="11 15" id="KW-1133">Transmembrane helix</keyword>
<evidence type="ECO:0000256" key="11">
    <source>
        <dbReference type="ARBA" id="ARBA00022989"/>
    </source>
</evidence>
<dbReference type="OrthoDB" id="9801651at2"/>
<dbReference type="GO" id="GO:0000155">
    <property type="term" value="F:phosphorelay sensor kinase activity"/>
    <property type="evidence" value="ECO:0007669"/>
    <property type="project" value="InterPro"/>
</dbReference>
<dbReference type="InterPro" id="IPR001789">
    <property type="entry name" value="Sig_transdc_resp-reg_receiver"/>
</dbReference>
<dbReference type="InterPro" id="IPR003594">
    <property type="entry name" value="HATPase_dom"/>
</dbReference>
<keyword evidence="21" id="KW-1185">Reference proteome</keyword>
<keyword evidence="5" id="KW-0997">Cell inner membrane</keyword>
<keyword evidence="7" id="KW-0808">Transferase</keyword>
<protein>
    <recommendedName>
        <fullName evidence="3">histidine kinase</fullName>
        <ecNumber evidence="3">2.7.13.3</ecNumber>
    </recommendedName>
</protein>
<dbReference type="CDD" id="cd17546">
    <property type="entry name" value="REC_hyHK_CKI1_RcsC-like"/>
    <property type="match status" value="1"/>
</dbReference>
<dbReference type="PROSITE" id="PS50112">
    <property type="entry name" value="PAS"/>
    <property type="match status" value="1"/>
</dbReference>
<evidence type="ECO:0000256" key="3">
    <source>
        <dbReference type="ARBA" id="ARBA00012438"/>
    </source>
</evidence>
<dbReference type="PANTHER" id="PTHR43047:SF64">
    <property type="entry name" value="HISTIDINE KINASE CONTAINING CHEY-HOMOLOGOUS RECEIVER DOMAIN AND PAS DOMAIN-RELATED"/>
    <property type="match status" value="1"/>
</dbReference>
<dbReference type="GO" id="GO:0005886">
    <property type="term" value="C:plasma membrane"/>
    <property type="evidence" value="ECO:0007669"/>
    <property type="project" value="UniProtKB-SubCell"/>
</dbReference>
<dbReference type="PROSITE" id="PS50113">
    <property type="entry name" value="PAC"/>
    <property type="match status" value="1"/>
</dbReference>
<name>U3AH75_9RHOB</name>
<feature type="domain" description="Histidine kinase" evidence="16">
    <location>
        <begin position="353"/>
        <end position="570"/>
    </location>
</feature>
<dbReference type="PRINTS" id="PR00344">
    <property type="entry name" value="BCTRLSENSOR"/>
</dbReference>
<feature type="domain" description="PAC" evidence="19">
    <location>
        <begin position="285"/>
        <end position="335"/>
    </location>
</feature>
<dbReference type="Gene3D" id="1.10.287.130">
    <property type="match status" value="1"/>
</dbReference>
<dbReference type="SUPFAM" id="SSF55874">
    <property type="entry name" value="ATPase domain of HSP90 chaperone/DNA topoisomerase II/histidine kinase"/>
    <property type="match status" value="1"/>
</dbReference>
<dbReference type="InterPro" id="IPR005467">
    <property type="entry name" value="His_kinase_dom"/>
</dbReference>
<dbReference type="EC" id="2.7.13.3" evidence="3"/>
<keyword evidence="4" id="KW-1003">Cell membrane</keyword>
<keyword evidence="8 15" id="KW-0812">Transmembrane</keyword>
<organism evidence="20 21">
    <name type="scientific">Limimaricola cinnabarinus LL-001</name>
    <dbReference type="NCBI Taxonomy" id="1337093"/>
    <lineage>
        <taxon>Bacteria</taxon>
        <taxon>Pseudomonadati</taxon>
        <taxon>Pseudomonadota</taxon>
        <taxon>Alphaproteobacteria</taxon>
        <taxon>Rhodobacterales</taxon>
        <taxon>Paracoccaceae</taxon>
        <taxon>Limimaricola</taxon>
    </lineage>
</organism>